<dbReference type="InterPro" id="IPR041698">
    <property type="entry name" value="Methyltransf_25"/>
</dbReference>
<organism evidence="2 3">
    <name type="scientific">Helicobacter ibis</name>
    <dbReference type="NCBI Taxonomy" id="2962633"/>
    <lineage>
        <taxon>Bacteria</taxon>
        <taxon>Pseudomonadati</taxon>
        <taxon>Campylobacterota</taxon>
        <taxon>Epsilonproteobacteria</taxon>
        <taxon>Campylobacterales</taxon>
        <taxon>Helicobacteraceae</taxon>
        <taxon>Helicobacter</taxon>
    </lineage>
</organism>
<reference evidence="2 3" key="1">
    <citation type="submission" date="2023-01" db="EMBL/GenBank/DDBJ databases">
        <title>Description of Helicobacter ibis sp. nov. isolated from faecal droppings of black-faced ibis (Theristicus melanopis).</title>
        <authorList>
            <person name="Lopez-Cantillo M."/>
            <person name="Vidal-Veuthey B."/>
            <person name="Mella A."/>
            <person name="De La Haba R."/>
            <person name="Collado L."/>
        </authorList>
    </citation>
    <scope>NUCLEOTIDE SEQUENCE [LARGE SCALE GENOMIC DNA]</scope>
    <source>
        <strain evidence="2 3">A82</strain>
    </source>
</reference>
<dbReference type="GO" id="GO:0032259">
    <property type="term" value="P:methylation"/>
    <property type="evidence" value="ECO:0007669"/>
    <property type="project" value="UniProtKB-KW"/>
</dbReference>
<feature type="domain" description="Methyltransferase" evidence="1">
    <location>
        <begin position="67"/>
        <end position="158"/>
    </location>
</feature>
<dbReference type="Gene3D" id="3.40.50.150">
    <property type="entry name" value="Vaccinia Virus protein VP39"/>
    <property type="match status" value="1"/>
</dbReference>
<gene>
    <name evidence="2" type="ORF">PF021_05590</name>
</gene>
<dbReference type="EMBL" id="JAQHXR010000002">
    <property type="protein sequence ID" value="MDA3969147.1"/>
    <property type="molecule type" value="Genomic_DNA"/>
</dbReference>
<name>A0ABT4VEX0_9HELI</name>
<keyword evidence="2" id="KW-0489">Methyltransferase</keyword>
<proteinExistence type="predicted"/>
<evidence type="ECO:0000313" key="2">
    <source>
        <dbReference type="EMBL" id="MDA3969147.1"/>
    </source>
</evidence>
<keyword evidence="2" id="KW-0808">Transferase</keyword>
<dbReference type="SUPFAM" id="SSF53335">
    <property type="entry name" value="S-adenosyl-L-methionine-dependent methyltransferases"/>
    <property type="match status" value="1"/>
</dbReference>
<dbReference type="CDD" id="cd02440">
    <property type="entry name" value="AdoMet_MTases"/>
    <property type="match status" value="1"/>
</dbReference>
<dbReference type="InterPro" id="IPR029063">
    <property type="entry name" value="SAM-dependent_MTases_sf"/>
</dbReference>
<sequence>MMKNNWDLSYKNGYNHNLYPNEELIRFLNTFIKKQVDIGQFKNIYNNTTNPPPPPTSNISTLNIRALDFGCGIGRQTLFLSEFDIESHGIDISKQAIDKAKKLSEQLNIKAIFEIYDGKNIKFRDNFFDFSISLGVLNCIPIANLPNILREIKRVTKKYCFFTLIGDISHKIKYNIDNKNFNPIEFYFNDENIFEIFNEFQIININKNTKESLINRDIYTTYSITLQKN</sequence>
<keyword evidence="3" id="KW-1185">Reference proteome</keyword>
<dbReference type="Proteomes" id="UP001210261">
    <property type="component" value="Unassembled WGS sequence"/>
</dbReference>
<comment type="caution">
    <text evidence="2">The sequence shown here is derived from an EMBL/GenBank/DDBJ whole genome shotgun (WGS) entry which is preliminary data.</text>
</comment>
<dbReference type="Pfam" id="PF13649">
    <property type="entry name" value="Methyltransf_25"/>
    <property type="match status" value="1"/>
</dbReference>
<protein>
    <submittedName>
        <fullName evidence="2">Class I SAM-dependent methyltransferase</fullName>
    </submittedName>
</protein>
<evidence type="ECO:0000313" key="3">
    <source>
        <dbReference type="Proteomes" id="UP001210261"/>
    </source>
</evidence>
<dbReference type="RefSeq" id="WP_271021450.1">
    <property type="nucleotide sequence ID" value="NZ_JAQHXR010000002.1"/>
</dbReference>
<evidence type="ECO:0000259" key="1">
    <source>
        <dbReference type="Pfam" id="PF13649"/>
    </source>
</evidence>
<accession>A0ABT4VEX0</accession>
<dbReference type="GO" id="GO:0008168">
    <property type="term" value="F:methyltransferase activity"/>
    <property type="evidence" value="ECO:0007669"/>
    <property type="project" value="UniProtKB-KW"/>
</dbReference>